<organism evidence="1">
    <name type="scientific">Spongospora subterranea</name>
    <dbReference type="NCBI Taxonomy" id="70186"/>
    <lineage>
        <taxon>Eukaryota</taxon>
        <taxon>Sar</taxon>
        <taxon>Rhizaria</taxon>
        <taxon>Endomyxa</taxon>
        <taxon>Phytomyxea</taxon>
        <taxon>Plasmodiophorida</taxon>
        <taxon>Plasmodiophoridae</taxon>
        <taxon>Spongospora</taxon>
    </lineage>
</organism>
<protein>
    <submittedName>
        <fullName evidence="1">Uncharacterized protein</fullName>
    </submittedName>
</protein>
<evidence type="ECO:0000313" key="1">
    <source>
        <dbReference type="EMBL" id="CRZ01951.1"/>
    </source>
</evidence>
<reference evidence="1" key="1">
    <citation type="submission" date="2015-04" db="EMBL/GenBank/DDBJ databases">
        <title>The genome sequence of the plant pathogenic Rhizarian Plasmodiophora brassicae reveals insights in its biotrophic life cycle and the origin of chitin synthesis.</title>
        <authorList>
            <person name="Schwelm A."/>
            <person name="Fogelqvist J."/>
            <person name="Knaust A."/>
            <person name="Julke S."/>
            <person name="Lilja T."/>
            <person name="Dhandapani V."/>
            <person name="Bonilla-Rosso G."/>
            <person name="Karlsson M."/>
            <person name="Shevchenko A."/>
            <person name="Choi S.R."/>
            <person name="Kim H.G."/>
            <person name="Park J.Y."/>
            <person name="Lim Y.P."/>
            <person name="Ludwig-Muller J."/>
            <person name="Dixelius C."/>
        </authorList>
    </citation>
    <scope>NUCLEOTIDE SEQUENCE</scope>
    <source>
        <tissue evidence="1">Potato root galls</tissue>
    </source>
</reference>
<name>A0A0H5QKU6_9EUKA</name>
<proteinExistence type="predicted"/>
<feature type="non-terminal residue" evidence="1">
    <location>
        <position position="149"/>
    </location>
</feature>
<dbReference type="EMBL" id="HACM01001509">
    <property type="protein sequence ID" value="CRZ01951.1"/>
    <property type="molecule type" value="Transcribed_RNA"/>
</dbReference>
<accession>A0A0H5QKU6</accession>
<dbReference type="AlphaFoldDB" id="A0A0H5QKU6"/>
<sequence>QVWMFRLWHQRKPLSILSFNGRKMTFKHQTGDGGYFNSSLARQNLGHCSAVVNGSIREVRGHPCRSLGEPLLFLDTMDARDENLAKAPQEVLADIFCPFYCLNWHAVINRGHYMRTGNCLSDKFRTIEQPGMSSILGFSTSVLEGTTLH</sequence>
<feature type="non-terminal residue" evidence="1">
    <location>
        <position position="1"/>
    </location>
</feature>